<keyword evidence="2" id="KW-0963">Cytoplasm</keyword>
<comment type="subcellular location">
    <subcellularLocation>
        <location evidence="1">Cytoplasm</location>
    </subcellularLocation>
</comment>
<feature type="repeat" description="WD" evidence="5">
    <location>
        <begin position="107"/>
        <end position="148"/>
    </location>
</feature>
<dbReference type="PANTHER" id="PTHR19849">
    <property type="entry name" value="PHOSPHOLIPASE A-2-ACTIVATING PROTEIN"/>
    <property type="match status" value="1"/>
</dbReference>
<dbReference type="GO" id="GO:0005737">
    <property type="term" value="C:cytoplasm"/>
    <property type="evidence" value="ECO:0007669"/>
    <property type="project" value="UniProtKB-SubCell"/>
</dbReference>
<feature type="repeat" description="WD" evidence="5">
    <location>
        <begin position="12"/>
        <end position="42"/>
    </location>
</feature>
<dbReference type="GO" id="GO:0010992">
    <property type="term" value="P:ubiquitin recycling"/>
    <property type="evidence" value="ECO:0007669"/>
    <property type="project" value="TreeGrafter"/>
</dbReference>
<dbReference type="Pfam" id="PF08324">
    <property type="entry name" value="PUL"/>
    <property type="match status" value="1"/>
</dbReference>
<dbReference type="PROSITE" id="PS51394">
    <property type="entry name" value="PFU"/>
    <property type="match status" value="1"/>
</dbReference>
<evidence type="ECO:0000256" key="2">
    <source>
        <dbReference type="ARBA" id="ARBA00022490"/>
    </source>
</evidence>
<dbReference type="GO" id="GO:0005634">
    <property type="term" value="C:nucleus"/>
    <property type="evidence" value="ECO:0007669"/>
    <property type="project" value="TreeGrafter"/>
</dbReference>
<dbReference type="RefSeq" id="XP_035318596.1">
    <property type="nucleotide sequence ID" value="XM_035465608.1"/>
</dbReference>
<keyword evidence="4" id="KW-0677">Repeat</keyword>
<dbReference type="AlphaFoldDB" id="A0A9P5D2Y0"/>
<dbReference type="SMART" id="SM00320">
    <property type="entry name" value="WD40"/>
    <property type="match status" value="6"/>
</dbReference>
<dbReference type="InterPro" id="IPR013535">
    <property type="entry name" value="PUL_dom"/>
</dbReference>
<dbReference type="Pfam" id="PF00400">
    <property type="entry name" value="WD40"/>
    <property type="match status" value="6"/>
</dbReference>
<dbReference type="GO" id="GO:0043161">
    <property type="term" value="P:proteasome-mediated ubiquitin-dependent protein catabolic process"/>
    <property type="evidence" value="ECO:0007669"/>
    <property type="project" value="TreeGrafter"/>
</dbReference>
<dbReference type="PANTHER" id="PTHR19849:SF0">
    <property type="entry name" value="PHOSPHOLIPASE A-2-ACTIVATING PROTEIN"/>
    <property type="match status" value="1"/>
</dbReference>
<evidence type="ECO:0000259" key="7">
    <source>
        <dbReference type="PROSITE" id="PS51394"/>
    </source>
</evidence>
<feature type="domain" description="PFU" evidence="7">
    <location>
        <begin position="379"/>
        <end position="475"/>
    </location>
</feature>
<dbReference type="PROSITE" id="PS51396">
    <property type="entry name" value="PUL"/>
    <property type="match status" value="1"/>
</dbReference>
<evidence type="ECO:0000256" key="3">
    <source>
        <dbReference type="ARBA" id="ARBA00022574"/>
    </source>
</evidence>
<dbReference type="InterPro" id="IPR038122">
    <property type="entry name" value="PFU_sf"/>
</dbReference>
<evidence type="ECO:0000313" key="10">
    <source>
        <dbReference type="Proteomes" id="UP000749293"/>
    </source>
</evidence>
<feature type="region of interest" description="Disordered" evidence="6">
    <location>
        <begin position="468"/>
        <end position="496"/>
    </location>
</feature>
<evidence type="ECO:0000313" key="9">
    <source>
        <dbReference type="EMBL" id="KAF4119944.1"/>
    </source>
</evidence>
<keyword evidence="10" id="KW-1185">Reference proteome</keyword>
<dbReference type="CDD" id="cd00200">
    <property type="entry name" value="WD40"/>
    <property type="match status" value="1"/>
</dbReference>
<dbReference type="InterPro" id="IPR011989">
    <property type="entry name" value="ARM-like"/>
</dbReference>
<feature type="repeat" description="WD" evidence="5">
    <location>
        <begin position="240"/>
        <end position="270"/>
    </location>
</feature>
<dbReference type="InterPro" id="IPR015943">
    <property type="entry name" value="WD40/YVTN_repeat-like_dom_sf"/>
</dbReference>
<feature type="repeat" description="WD" evidence="5">
    <location>
        <begin position="212"/>
        <end position="240"/>
    </location>
</feature>
<dbReference type="InterPro" id="IPR015155">
    <property type="entry name" value="PFU"/>
</dbReference>
<dbReference type="Gene3D" id="3.10.20.870">
    <property type="entry name" value="PFU (PLAA family ubiquitin binding), C-terminal domain"/>
    <property type="match status" value="1"/>
</dbReference>
<dbReference type="Gene3D" id="1.25.10.10">
    <property type="entry name" value="Leucine-rich Repeat Variant"/>
    <property type="match status" value="1"/>
</dbReference>
<dbReference type="PROSITE" id="PS50294">
    <property type="entry name" value="WD_REPEATS_REGION"/>
    <property type="match status" value="3"/>
</dbReference>
<evidence type="ECO:0000256" key="4">
    <source>
        <dbReference type="ARBA" id="ARBA00022737"/>
    </source>
</evidence>
<protein>
    <recommendedName>
        <fullName evidence="11">Phospholipase A-2-activating protein</fullName>
    </recommendedName>
</protein>
<evidence type="ECO:0000259" key="8">
    <source>
        <dbReference type="PROSITE" id="PS51396"/>
    </source>
</evidence>
<dbReference type="Proteomes" id="UP000749293">
    <property type="component" value="Unassembled WGS sequence"/>
</dbReference>
<dbReference type="Gene3D" id="2.130.10.10">
    <property type="entry name" value="YVTN repeat-like/Quinoprotein amine dehydrogenase"/>
    <property type="match status" value="1"/>
</dbReference>
<dbReference type="EMBL" id="JAANYQ010000020">
    <property type="protein sequence ID" value="KAF4119944.1"/>
    <property type="molecule type" value="Genomic_DNA"/>
</dbReference>
<dbReference type="GeneID" id="55969860"/>
<proteinExistence type="predicted"/>
<name>A0A9P5D2Y0_9HYPO</name>
<dbReference type="InterPro" id="IPR001680">
    <property type="entry name" value="WD40_rpt"/>
</dbReference>
<keyword evidence="3 5" id="KW-0853">WD repeat</keyword>
<reference evidence="9" key="1">
    <citation type="submission" date="2020-03" db="EMBL/GenBank/DDBJ databases">
        <title>Site-based positive gene gene selection in Geosmithia morbida across the United States reveals a broad range of putative effectors and factors for local host and environmental adapation.</title>
        <authorList>
            <person name="Onufrak A."/>
            <person name="Murdoch R.W."/>
            <person name="Gazis R."/>
            <person name="Huff M."/>
            <person name="Staton M."/>
            <person name="Klingeman W."/>
            <person name="Hadziabdic D."/>
        </authorList>
    </citation>
    <scope>NUCLEOTIDE SEQUENCE</scope>
    <source>
        <strain evidence="9">1262</strain>
    </source>
</reference>
<evidence type="ECO:0000256" key="6">
    <source>
        <dbReference type="SAM" id="MobiDB-lite"/>
    </source>
</evidence>
<organism evidence="9 10">
    <name type="scientific">Geosmithia morbida</name>
    <dbReference type="NCBI Taxonomy" id="1094350"/>
    <lineage>
        <taxon>Eukaryota</taxon>
        <taxon>Fungi</taxon>
        <taxon>Dikarya</taxon>
        <taxon>Ascomycota</taxon>
        <taxon>Pezizomycotina</taxon>
        <taxon>Sordariomycetes</taxon>
        <taxon>Hypocreomycetidae</taxon>
        <taxon>Hypocreales</taxon>
        <taxon>Bionectriaceae</taxon>
        <taxon>Geosmithia</taxon>
    </lineage>
</organism>
<feature type="compositionally biased region" description="Polar residues" evidence="6">
    <location>
        <begin position="468"/>
        <end position="478"/>
    </location>
</feature>
<gene>
    <name evidence="9" type="ORF">GMORB2_3632</name>
</gene>
<dbReference type="FunFam" id="2.130.10.10:FF:000236">
    <property type="entry name" value="Polyubiquitin binding protein (Doa1/Ufd3)"/>
    <property type="match status" value="1"/>
</dbReference>
<dbReference type="PROSITE" id="PS50082">
    <property type="entry name" value="WD_REPEATS_2"/>
    <property type="match status" value="4"/>
</dbReference>
<dbReference type="GO" id="GO:0043130">
    <property type="term" value="F:ubiquitin binding"/>
    <property type="evidence" value="ECO:0007669"/>
    <property type="project" value="TreeGrafter"/>
</dbReference>
<accession>A0A9P5D2Y0</accession>
<dbReference type="SUPFAM" id="SSF50978">
    <property type="entry name" value="WD40 repeat-like"/>
    <property type="match status" value="1"/>
</dbReference>
<feature type="domain" description="PUL" evidence="8">
    <location>
        <begin position="500"/>
        <end position="772"/>
    </location>
</feature>
<dbReference type="Pfam" id="PF09070">
    <property type="entry name" value="PFU"/>
    <property type="match status" value="1"/>
</dbReference>
<dbReference type="OrthoDB" id="10265988at2759"/>
<dbReference type="InterPro" id="IPR036322">
    <property type="entry name" value="WD40_repeat_dom_sf"/>
</dbReference>
<evidence type="ECO:0000256" key="5">
    <source>
        <dbReference type="PROSITE-ProRule" id="PRU00221"/>
    </source>
</evidence>
<sequence length="775" mass="84129">MADGDFKLSAQLVGHESDVRAVTFPSPSLVMSASRDTSVRVWRRSQSPPYSFEGQLLSRGSEYINSLTFFPPNQQHPDGLVVSGGKDTIIEVKSPTRSSTDNADRLLVGHSHNVCTLDVSPDGTYFVSGGWDGQVRVWHLETWETKLTLGGHDGKAVWSVVALDETTVATGCADKGIRIFDLKQSTAGEVLPRSTIYTPDVVRALCKVPKNHPSGADIASASNDGILRLWKIDGQQVSELHGHDSFIYSLASTSTGELVSSGEDRTVRVWRGSECIQTITHPAISVWSVAVCPESGDIATGASDGVARIFTRSQDRVADAESLREFEDSVKGSAIPQQQLGGINREKLPGPDFLTSKSGTKEGQVQMISEPNGSVTAHQWSMSQQQWVNVGTVVDAVGSSGKKVEYKGASYDYVFDVDIEDEKPPLKLPYNLSENPYERATKFLGDNELPMTYLDNVANFIIQNTQGATLGPQEQSSGPDPYGTESRYRPGEAGKLQQPKVVPQKEYLSISAAKYEAIFNKVLSINKNMVSSGRKDAALNPDEVFVLEELRSSLEFSKAIPAKSLDLVVRIVTLWPYSDRLAGLDILRCIARYSIVAKYSSETHGSFIDLAIASSLPKNAKPNENAAMMGARAIANVFATADGRSLASTRSDVIISFLERIVGVEGHEGVGKINRNVLIAISTVSLNLAVLVARERLLTPAHRRRLLVILGEILTRQSDTEVLYRSLVALGTILSVAPEIATGLGIKAWVQAASDKGTEERIKAVSRECLQLALK</sequence>
<evidence type="ECO:0008006" key="11">
    <source>
        <dbReference type="Google" id="ProtNLM"/>
    </source>
</evidence>
<comment type="caution">
    <text evidence="9">The sequence shown here is derived from an EMBL/GenBank/DDBJ whole genome shotgun (WGS) entry which is preliminary data.</text>
</comment>
<evidence type="ECO:0000256" key="1">
    <source>
        <dbReference type="ARBA" id="ARBA00004496"/>
    </source>
</evidence>